<evidence type="ECO:0000256" key="4">
    <source>
        <dbReference type="ARBA" id="ARBA00015339"/>
    </source>
</evidence>
<proteinExistence type="inferred from homology"/>
<keyword evidence="6" id="KW-0539">Nucleus</keyword>
<evidence type="ECO:0000256" key="6">
    <source>
        <dbReference type="ARBA" id="ARBA00023242"/>
    </source>
</evidence>
<keyword evidence="5" id="KW-0690">Ribosome biogenesis</keyword>
<dbReference type="PANTHER" id="PTHR28127">
    <property type="entry name" value="RIBOSOME ASSEMBLY PROTEIN 3"/>
    <property type="match status" value="1"/>
</dbReference>
<comment type="caution">
    <text evidence="10">The sequence shown here is derived from an EMBL/GenBank/DDBJ whole genome shotgun (WGS) entry which is preliminary data.</text>
</comment>
<feature type="domain" description="Ribosome-assembly protein 3 C-terminal" evidence="9">
    <location>
        <begin position="85"/>
        <end position="130"/>
    </location>
</feature>
<dbReference type="PANTHER" id="PTHR28127:SF1">
    <property type="entry name" value="RIBOSOME ASSEMBLY PROTEIN 3"/>
    <property type="match status" value="1"/>
</dbReference>
<comment type="subcellular location">
    <subcellularLocation>
        <location evidence="2">Nucleus</location>
        <location evidence="2">Nucleolus</location>
    </subcellularLocation>
</comment>
<gene>
    <name evidence="10" type="ORF">LTR97_012322</name>
</gene>
<dbReference type="GO" id="GO:0000027">
    <property type="term" value="P:ribosomal large subunit assembly"/>
    <property type="evidence" value="ECO:0007669"/>
    <property type="project" value="TreeGrafter"/>
</dbReference>
<evidence type="ECO:0000256" key="8">
    <source>
        <dbReference type="SAM" id="MobiDB-lite"/>
    </source>
</evidence>
<dbReference type="GO" id="GO:0005730">
    <property type="term" value="C:nucleolus"/>
    <property type="evidence" value="ECO:0007669"/>
    <property type="project" value="UniProtKB-SubCell"/>
</dbReference>
<evidence type="ECO:0000256" key="1">
    <source>
        <dbReference type="ARBA" id="ARBA00003035"/>
    </source>
</evidence>
<evidence type="ECO:0000256" key="5">
    <source>
        <dbReference type="ARBA" id="ARBA00022517"/>
    </source>
</evidence>
<evidence type="ECO:0000256" key="7">
    <source>
        <dbReference type="ARBA" id="ARBA00023274"/>
    </source>
</evidence>
<reference evidence="10" key="1">
    <citation type="submission" date="2023-08" db="EMBL/GenBank/DDBJ databases">
        <title>Black Yeasts Isolated from many extreme environments.</title>
        <authorList>
            <person name="Coleine C."/>
            <person name="Stajich J.E."/>
            <person name="Selbmann L."/>
        </authorList>
    </citation>
    <scope>NUCLEOTIDE SEQUENCE</scope>
    <source>
        <strain evidence="10">CCFEE 5810</strain>
    </source>
</reference>
<sequence length="147" mass="15700">MAPAKAASKRKNKRKVRTEVSSPSASESESDAASPPPAKKADKKDVDGKIQAHTPHSDSSDSDSDAEEAEPVFTKRTVANPEHAFEDFYLKQATKEFANDLDKLRAAGDFNATKSVPLLVAALRQGTACFGKEERRKIGAAVATDAA</sequence>
<evidence type="ECO:0000259" key="9">
    <source>
        <dbReference type="Pfam" id="PF14615"/>
    </source>
</evidence>
<feature type="compositionally biased region" description="Basic and acidic residues" evidence="8">
    <location>
        <begin position="39"/>
        <end position="59"/>
    </location>
</feature>
<dbReference type="AlphaFoldDB" id="A0AAN7ZZA1"/>
<protein>
    <recommendedName>
        <fullName evidence="4">Ribosome assembly protein 3</fullName>
    </recommendedName>
</protein>
<dbReference type="Pfam" id="PF14615">
    <property type="entry name" value="Rsa3"/>
    <property type="match status" value="1"/>
</dbReference>
<evidence type="ECO:0000256" key="2">
    <source>
        <dbReference type="ARBA" id="ARBA00004604"/>
    </source>
</evidence>
<comment type="function">
    <text evidence="1">Required for efficient biogenesis of the 60S ribosomal subunit.</text>
</comment>
<evidence type="ECO:0000313" key="10">
    <source>
        <dbReference type="EMBL" id="KAK5690454.1"/>
    </source>
</evidence>
<dbReference type="InterPro" id="IPR051898">
    <property type="entry name" value="Ribosome_Assembly_3"/>
</dbReference>
<name>A0AAN7ZZA1_9PEZI</name>
<feature type="compositionally biased region" description="Acidic residues" evidence="8">
    <location>
        <begin position="60"/>
        <end position="70"/>
    </location>
</feature>
<feature type="compositionally biased region" description="Low complexity" evidence="8">
    <location>
        <begin position="19"/>
        <end position="33"/>
    </location>
</feature>
<keyword evidence="7" id="KW-0687">Ribonucleoprotein</keyword>
<evidence type="ECO:0000256" key="3">
    <source>
        <dbReference type="ARBA" id="ARBA00006256"/>
    </source>
</evidence>
<dbReference type="GO" id="GO:0030687">
    <property type="term" value="C:preribosome, large subunit precursor"/>
    <property type="evidence" value="ECO:0007669"/>
    <property type="project" value="TreeGrafter"/>
</dbReference>
<dbReference type="InterPro" id="IPR028217">
    <property type="entry name" value="Rsa3_C"/>
</dbReference>
<feature type="compositionally biased region" description="Basic residues" evidence="8">
    <location>
        <begin position="7"/>
        <end position="16"/>
    </location>
</feature>
<comment type="similarity">
    <text evidence="3">Belongs to the RSA3 family.</text>
</comment>
<feature type="region of interest" description="Disordered" evidence="8">
    <location>
        <begin position="1"/>
        <end position="77"/>
    </location>
</feature>
<dbReference type="Proteomes" id="UP001310594">
    <property type="component" value="Unassembled WGS sequence"/>
</dbReference>
<organism evidence="10 11">
    <name type="scientific">Elasticomyces elasticus</name>
    <dbReference type="NCBI Taxonomy" id="574655"/>
    <lineage>
        <taxon>Eukaryota</taxon>
        <taxon>Fungi</taxon>
        <taxon>Dikarya</taxon>
        <taxon>Ascomycota</taxon>
        <taxon>Pezizomycotina</taxon>
        <taxon>Dothideomycetes</taxon>
        <taxon>Dothideomycetidae</taxon>
        <taxon>Mycosphaerellales</taxon>
        <taxon>Teratosphaeriaceae</taxon>
        <taxon>Elasticomyces</taxon>
    </lineage>
</organism>
<dbReference type="EMBL" id="JAVRQU010000025">
    <property type="protein sequence ID" value="KAK5690454.1"/>
    <property type="molecule type" value="Genomic_DNA"/>
</dbReference>
<evidence type="ECO:0000313" key="11">
    <source>
        <dbReference type="Proteomes" id="UP001310594"/>
    </source>
</evidence>
<accession>A0AAN7ZZA1</accession>